<protein>
    <submittedName>
        <fullName evidence="1">Unannotated protein</fullName>
    </submittedName>
</protein>
<organism evidence="1">
    <name type="scientific">freshwater metagenome</name>
    <dbReference type="NCBI Taxonomy" id="449393"/>
    <lineage>
        <taxon>unclassified sequences</taxon>
        <taxon>metagenomes</taxon>
        <taxon>ecological metagenomes</taxon>
    </lineage>
</organism>
<proteinExistence type="predicted"/>
<accession>A0A6J6J497</accession>
<name>A0A6J6J497_9ZZZZ</name>
<gene>
    <name evidence="1" type="ORF">UFOPK2086_00383</name>
</gene>
<dbReference type="AlphaFoldDB" id="A0A6J6J497"/>
<reference evidence="1" key="1">
    <citation type="submission" date="2020-05" db="EMBL/GenBank/DDBJ databases">
        <authorList>
            <person name="Chiriac C."/>
            <person name="Salcher M."/>
            <person name="Ghai R."/>
            <person name="Kavagutti S V."/>
        </authorList>
    </citation>
    <scope>NUCLEOTIDE SEQUENCE</scope>
</reference>
<sequence>MWMSPSETSTIPTSRAPTALIPFARAEANVAKPQCVGGNVLITATVGMFPADGCNGDHGINRMGLSGRTIERIIDHRFDAGDD</sequence>
<evidence type="ECO:0000313" key="1">
    <source>
        <dbReference type="EMBL" id="CAB4631887.1"/>
    </source>
</evidence>
<dbReference type="EMBL" id="CAEZVQ010000030">
    <property type="protein sequence ID" value="CAB4631887.1"/>
    <property type="molecule type" value="Genomic_DNA"/>
</dbReference>